<dbReference type="SUPFAM" id="SSF90123">
    <property type="entry name" value="ABC transporter transmembrane region"/>
    <property type="match status" value="2"/>
</dbReference>
<reference evidence="14 15" key="1">
    <citation type="submission" date="2016-07" db="EMBL/GenBank/DDBJ databases">
        <title>Pervasive Adenine N6-methylation of Active Genes in Fungi.</title>
        <authorList>
            <consortium name="DOE Joint Genome Institute"/>
            <person name="Mondo S.J."/>
            <person name="Dannebaum R.O."/>
            <person name="Kuo R.C."/>
            <person name="Labutti K."/>
            <person name="Haridas S."/>
            <person name="Kuo A."/>
            <person name="Salamov A."/>
            <person name="Ahrendt S.R."/>
            <person name="Lipzen A."/>
            <person name="Sullivan W."/>
            <person name="Andreopoulos W.B."/>
            <person name="Clum A."/>
            <person name="Lindquist E."/>
            <person name="Daum C."/>
            <person name="Ramamoorthy G.K."/>
            <person name="Gryganskyi A."/>
            <person name="Culley D."/>
            <person name="Magnuson J.K."/>
            <person name="James T.Y."/>
            <person name="O'Malley M.A."/>
            <person name="Stajich J.E."/>
            <person name="Spatafora J.W."/>
            <person name="Visel A."/>
            <person name="Grigoriev I.V."/>
        </authorList>
    </citation>
    <scope>NUCLEOTIDE SEQUENCE [LARGE SCALE GENOMIC DNA]</scope>
    <source>
        <strain evidence="14 15">CBS 931.73</strain>
    </source>
</reference>
<feature type="transmembrane region" description="Helical" evidence="11">
    <location>
        <begin position="126"/>
        <end position="152"/>
    </location>
</feature>
<organism evidence="14 15">
    <name type="scientific">Basidiobolus meristosporus CBS 931.73</name>
    <dbReference type="NCBI Taxonomy" id="1314790"/>
    <lineage>
        <taxon>Eukaryota</taxon>
        <taxon>Fungi</taxon>
        <taxon>Fungi incertae sedis</taxon>
        <taxon>Zoopagomycota</taxon>
        <taxon>Entomophthoromycotina</taxon>
        <taxon>Basidiobolomycetes</taxon>
        <taxon>Basidiobolales</taxon>
        <taxon>Basidiobolaceae</taxon>
        <taxon>Basidiobolus</taxon>
    </lineage>
</organism>
<dbReference type="InterPro" id="IPR027417">
    <property type="entry name" value="P-loop_NTPase"/>
</dbReference>
<dbReference type="CDD" id="cd18596">
    <property type="entry name" value="ABC_6TM_VMR1_D1_like"/>
    <property type="match status" value="1"/>
</dbReference>
<feature type="region of interest" description="Disordered" evidence="10">
    <location>
        <begin position="864"/>
        <end position="883"/>
    </location>
</feature>
<dbReference type="InterPro" id="IPR011527">
    <property type="entry name" value="ABC1_TM_dom"/>
</dbReference>
<feature type="domain" description="ABC transmembrane type-1" evidence="13">
    <location>
        <begin position="310"/>
        <end position="586"/>
    </location>
</feature>
<evidence type="ECO:0008006" key="16">
    <source>
        <dbReference type="Google" id="ProtNLM"/>
    </source>
</evidence>
<evidence type="ECO:0000259" key="13">
    <source>
        <dbReference type="PROSITE" id="PS50929"/>
    </source>
</evidence>
<name>A0A1Y1YAX3_9FUNG</name>
<keyword evidence="6" id="KW-0067">ATP-binding</keyword>
<dbReference type="Gene3D" id="3.40.50.300">
    <property type="entry name" value="P-loop containing nucleotide triphosphate hydrolases"/>
    <property type="match status" value="2"/>
</dbReference>
<evidence type="ECO:0000256" key="10">
    <source>
        <dbReference type="SAM" id="MobiDB-lite"/>
    </source>
</evidence>
<evidence type="ECO:0000256" key="4">
    <source>
        <dbReference type="ARBA" id="ARBA00022737"/>
    </source>
</evidence>
<dbReference type="Gene3D" id="1.20.1560.10">
    <property type="entry name" value="ABC transporter type 1, transmembrane domain"/>
    <property type="match status" value="2"/>
</dbReference>
<evidence type="ECO:0000256" key="2">
    <source>
        <dbReference type="ARBA" id="ARBA00022448"/>
    </source>
</evidence>
<comment type="caution">
    <text evidence="14">The sequence shown here is derived from an EMBL/GenBank/DDBJ whole genome shotgun (WGS) entry which is preliminary data.</text>
</comment>
<keyword evidence="4" id="KW-0677">Repeat</keyword>
<dbReference type="InterPro" id="IPR003439">
    <property type="entry name" value="ABC_transporter-like_ATP-bd"/>
</dbReference>
<evidence type="ECO:0000256" key="3">
    <source>
        <dbReference type="ARBA" id="ARBA00022692"/>
    </source>
</evidence>
<keyword evidence="9" id="KW-0325">Glycoprotein</keyword>
<feature type="transmembrane region" description="Helical" evidence="11">
    <location>
        <begin position="342"/>
        <end position="364"/>
    </location>
</feature>
<evidence type="ECO:0000256" key="9">
    <source>
        <dbReference type="ARBA" id="ARBA00023180"/>
    </source>
</evidence>
<dbReference type="Pfam" id="PF00005">
    <property type="entry name" value="ABC_tran"/>
    <property type="match status" value="2"/>
</dbReference>
<evidence type="ECO:0000313" key="15">
    <source>
        <dbReference type="Proteomes" id="UP000193498"/>
    </source>
</evidence>
<dbReference type="InterPro" id="IPR017871">
    <property type="entry name" value="ABC_transporter-like_CS"/>
</dbReference>
<keyword evidence="7 11" id="KW-1133">Transmembrane helix</keyword>
<dbReference type="EMBL" id="MCFE01000188">
    <property type="protein sequence ID" value="ORX95055.1"/>
    <property type="molecule type" value="Genomic_DNA"/>
</dbReference>
<dbReference type="FunFam" id="3.40.50.300:FF:000825">
    <property type="entry name" value="ABC bile acid transporter"/>
    <property type="match status" value="1"/>
</dbReference>
<dbReference type="PROSITE" id="PS50893">
    <property type="entry name" value="ABC_TRANSPORTER_2"/>
    <property type="match status" value="2"/>
</dbReference>
<feature type="transmembrane region" description="Helical" evidence="11">
    <location>
        <begin position="194"/>
        <end position="216"/>
    </location>
</feature>
<feature type="transmembrane region" description="Helical" evidence="11">
    <location>
        <begin position="1072"/>
        <end position="1091"/>
    </location>
</feature>
<dbReference type="GO" id="GO:0000329">
    <property type="term" value="C:fungal-type vacuole membrane"/>
    <property type="evidence" value="ECO:0007669"/>
    <property type="project" value="TreeGrafter"/>
</dbReference>
<dbReference type="InterPro" id="IPR003593">
    <property type="entry name" value="AAA+_ATPase"/>
</dbReference>
<dbReference type="CDD" id="cd03250">
    <property type="entry name" value="ABCC_MRP_domain1"/>
    <property type="match status" value="1"/>
</dbReference>
<dbReference type="CDD" id="cd03244">
    <property type="entry name" value="ABCC_MRP_domain2"/>
    <property type="match status" value="1"/>
</dbReference>
<dbReference type="STRING" id="1314790.A0A1Y1YAX3"/>
<protein>
    <recommendedName>
        <fullName evidence="16">P-loop containing nucleoside triphosphate hydrolase protein</fullName>
    </recommendedName>
</protein>
<dbReference type="SMART" id="SM00382">
    <property type="entry name" value="AAA"/>
    <property type="match status" value="2"/>
</dbReference>
<dbReference type="CDD" id="cd18604">
    <property type="entry name" value="ABC_6TM_VMR1_D2_like"/>
    <property type="match status" value="1"/>
</dbReference>
<feature type="transmembrane region" description="Helical" evidence="11">
    <location>
        <begin position="528"/>
        <end position="553"/>
    </location>
</feature>
<evidence type="ECO:0000256" key="1">
    <source>
        <dbReference type="ARBA" id="ARBA00004141"/>
    </source>
</evidence>
<evidence type="ECO:0000256" key="6">
    <source>
        <dbReference type="ARBA" id="ARBA00022840"/>
    </source>
</evidence>
<evidence type="ECO:0000313" key="14">
    <source>
        <dbReference type="EMBL" id="ORX95055.1"/>
    </source>
</evidence>
<feature type="transmembrane region" description="Helical" evidence="11">
    <location>
        <begin position="164"/>
        <end position="182"/>
    </location>
</feature>
<evidence type="ECO:0000259" key="12">
    <source>
        <dbReference type="PROSITE" id="PS50893"/>
    </source>
</evidence>
<dbReference type="InterPro" id="IPR050173">
    <property type="entry name" value="ABC_transporter_C-like"/>
</dbReference>
<accession>A0A1Y1YAX3</accession>
<feature type="transmembrane region" description="Helical" evidence="11">
    <location>
        <begin position="811"/>
        <end position="830"/>
    </location>
</feature>
<evidence type="ECO:0000256" key="8">
    <source>
        <dbReference type="ARBA" id="ARBA00023136"/>
    </source>
</evidence>
<dbReference type="GO" id="GO:0016887">
    <property type="term" value="F:ATP hydrolysis activity"/>
    <property type="evidence" value="ECO:0007669"/>
    <property type="project" value="InterPro"/>
</dbReference>
<dbReference type="SUPFAM" id="SSF52540">
    <property type="entry name" value="P-loop containing nucleoside triphosphate hydrolases"/>
    <property type="match status" value="2"/>
</dbReference>
<feature type="transmembrane region" description="Helical" evidence="11">
    <location>
        <begin position="95"/>
        <end position="114"/>
    </location>
</feature>
<dbReference type="PROSITE" id="PS00211">
    <property type="entry name" value="ABC_TRANSPORTER_1"/>
    <property type="match status" value="2"/>
</dbReference>
<dbReference type="FunFam" id="3.40.50.300:FF:000630">
    <property type="entry name" value="ATP-binding cassette (ABC) transporter, putative"/>
    <property type="match status" value="1"/>
</dbReference>
<dbReference type="PROSITE" id="PS50929">
    <property type="entry name" value="ABC_TM1F"/>
    <property type="match status" value="2"/>
</dbReference>
<dbReference type="GO" id="GO:0140359">
    <property type="term" value="F:ABC-type transporter activity"/>
    <property type="evidence" value="ECO:0007669"/>
    <property type="project" value="InterPro"/>
</dbReference>
<feature type="domain" description="ABC transmembrane type-1" evidence="13">
    <location>
        <begin position="918"/>
        <end position="1207"/>
    </location>
</feature>
<keyword evidence="15" id="KW-1185">Reference proteome</keyword>
<evidence type="ECO:0000256" key="5">
    <source>
        <dbReference type="ARBA" id="ARBA00022741"/>
    </source>
</evidence>
<dbReference type="PANTHER" id="PTHR24223:SF353">
    <property type="entry name" value="ABC TRANSPORTER ATP-BINDING PROTEIN_PERMEASE VMR1-RELATED"/>
    <property type="match status" value="1"/>
</dbReference>
<feature type="transmembrane region" description="Helical" evidence="11">
    <location>
        <begin position="31"/>
        <end position="51"/>
    </location>
</feature>
<keyword evidence="3 11" id="KW-0812">Transmembrane</keyword>
<dbReference type="Pfam" id="PF00664">
    <property type="entry name" value="ABC_membrane"/>
    <property type="match status" value="2"/>
</dbReference>
<dbReference type="OrthoDB" id="6500128at2759"/>
<dbReference type="PANTHER" id="PTHR24223">
    <property type="entry name" value="ATP-BINDING CASSETTE SUB-FAMILY C"/>
    <property type="match status" value="1"/>
</dbReference>
<keyword evidence="2" id="KW-0813">Transport</keyword>
<comment type="subcellular location">
    <subcellularLocation>
        <location evidence="1">Membrane</location>
        <topology evidence="1">Multi-pass membrane protein</topology>
    </subcellularLocation>
</comment>
<feature type="transmembrane region" description="Helical" evidence="11">
    <location>
        <begin position="915"/>
        <end position="932"/>
    </location>
</feature>
<proteinExistence type="predicted"/>
<feature type="transmembrane region" description="Helical" evidence="11">
    <location>
        <begin position="436"/>
        <end position="462"/>
    </location>
</feature>
<evidence type="ECO:0000256" key="7">
    <source>
        <dbReference type="ARBA" id="ARBA00022989"/>
    </source>
</evidence>
<dbReference type="Proteomes" id="UP000193498">
    <property type="component" value="Unassembled WGS sequence"/>
</dbReference>
<gene>
    <name evidence="14" type="ORF">K493DRAFT_329810</name>
</gene>
<sequence length="1480" mass="165751">MDSTYCLDGRKSVWNIEYLFECNTESLYESIIPAFYGVLSVALILTLFIAFRKRLDYTPIEDSDSEDTISINSHRGETDSLLGASSPRKNQKLQLLKVSFTLLQLGVLATLFSIRWLEHDHGKKHSIASILSPLAGFVAWIYAVVLCFLSYFKVEIPGFSANTYLNGFYFVSVISTALRIRLTLVKDNLSLHNAQHVMLLILLINSIVLFFVSIFISGDGITKVSKPSAKGVLPSPEESASVLSLATFSWMNAMIFKGYRKSIDMEDVYDLPENERSGYLCRKFDEESLSFRLLYFFRRPILAQLAYTNLIILFTFSGPYFLKRILDYLEHPELYSREMAYLNVFGLLFGYVALSLATSQSLWIGQKIGNALKALIIGEVYAKSLRRQDVSDTAQEENGDEASSLGKITNLMAVDAHKVAEICEYLNHLYSLPMQIIITVVFLYKVIGWSAIAGSFAMMLTLPLNYYLVTKWAEIEDRLMAATDKRMSVINEVLQGIKIIKFFAWEDRFKSRVDESREKELVVLKEYYLYWIFGGTLWFTSPAIVTIVTFYAYTYIARMQLTASVAFASLALFKALQNPLDIIMQAKVSTDRVEKFLNEPDTQKYAIQAATIKPNEPTIGFKNATISWFDPSNGSKDNCFSFTDISVVFPVGQLSLIAGPTGAGKSSMLMGLLGEMNLIDGSIYIPKRSGGRNGTGVAYVSQQAWLQNDTIRNNILFGQPYDEKRYNEVIEACALARDLEILEGGDETEIGEKGIALSGGQKQRIALARAVYSRAGHILMDDCLSAVDAHTAKHLFQQCIMGKLMKGRTRILVTHAVSLCMSGASLIVLLEQGAVTTQGKPVDLLNKGLLDQELLLENEAEKIQGHEETDQGEPKVATDPSEAKGGRLIAEETMARGSIKLQVYGSYLRECGGRYYWIFLLSLLGICQALSFTQDYWIRVWVGAYDTPDSGPSPSLAVTTNVVAQEADTMYYVKIYLTLVSVSVGFIMARYATQFYGSLKASASIHSKLMSSILRAPMRFFDVTPLGRIMNRFSNDIECVDQEVSTDASIFLIDIVSTLTVLGVISVITPQFLYAVVVIILVYATIAKLYLSSSRELKRLESVTRSPIYTQFGETLTGVSTIRAFGEEKRFLDDNYSKIDTHLRPFIYLWAANRWLSTRVDVAGGFVAFFTALFLLQGDVDPNLAGLSLNYALNFTDHVLWCVRFYSINEINMNSVERVREYMTIEQEPPAVIESQRPPQGWPSKGEISVKNLVMQYAIGIVGRTGAGKTTLAVAFFRFLEPASGTIFIDGVDICKLGVQDLRSSLTIIPQDPVLFTGTIRSNLDPFNRCTDDELWMALKRVHLLESGDEKAGPIDLESPVSENGNNFSQGQRQLLALARALLKRSRLIILDEATASVDFETDAKIQTTIRAEFEESTLLCIAHRLRTIVDYDRVVVMGKYHGQLVEFDTPYNLIQQVDSMFYSMCRKSGEFELLREAAK</sequence>
<keyword evidence="8 11" id="KW-0472">Membrane</keyword>
<feature type="transmembrane region" description="Helical" evidence="11">
    <location>
        <begin position="975"/>
        <end position="992"/>
    </location>
</feature>
<feature type="transmembrane region" description="Helical" evidence="11">
    <location>
        <begin position="301"/>
        <end position="322"/>
    </location>
</feature>
<dbReference type="InParanoid" id="A0A1Y1YAX3"/>
<keyword evidence="5" id="KW-0547">Nucleotide-binding</keyword>
<evidence type="ECO:0000256" key="11">
    <source>
        <dbReference type="SAM" id="Phobius"/>
    </source>
</evidence>
<feature type="compositionally biased region" description="Basic and acidic residues" evidence="10">
    <location>
        <begin position="864"/>
        <end position="873"/>
    </location>
</feature>
<dbReference type="FunFam" id="1.20.1560.10:FF:000006">
    <property type="entry name" value="ATP-binding cassette, sub-family C (CFTR/MRP), member 9"/>
    <property type="match status" value="1"/>
</dbReference>
<dbReference type="GO" id="GO:0005524">
    <property type="term" value="F:ATP binding"/>
    <property type="evidence" value="ECO:0007669"/>
    <property type="project" value="UniProtKB-KW"/>
</dbReference>
<dbReference type="InterPro" id="IPR036640">
    <property type="entry name" value="ABC1_TM_sf"/>
</dbReference>
<feature type="domain" description="ABC transporter" evidence="12">
    <location>
        <begin position="619"/>
        <end position="857"/>
    </location>
</feature>
<dbReference type="FunFam" id="1.20.1560.10:FF:000013">
    <property type="entry name" value="ABC transporter C family member 2"/>
    <property type="match status" value="1"/>
</dbReference>
<feature type="domain" description="ABC transporter" evidence="12">
    <location>
        <begin position="1211"/>
        <end position="1467"/>
    </location>
</feature>